<gene>
    <name evidence="2" type="ORF">ABVK50_29505</name>
</gene>
<geneLocation type="plasmid" evidence="2">
    <name>pMk2240B</name>
</geneLocation>
<organism evidence="2">
    <name type="scientific">Mesorhizobium sp. WSM2240</name>
    <dbReference type="NCBI Taxonomy" id="3228851"/>
    <lineage>
        <taxon>Bacteria</taxon>
        <taxon>Pseudomonadati</taxon>
        <taxon>Pseudomonadota</taxon>
        <taxon>Alphaproteobacteria</taxon>
        <taxon>Hyphomicrobiales</taxon>
        <taxon>Phyllobacteriaceae</taxon>
        <taxon>Mesorhizobium</taxon>
    </lineage>
</organism>
<feature type="compositionally biased region" description="Polar residues" evidence="1">
    <location>
        <begin position="217"/>
        <end position="227"/>
    </location>
</feature>
<evidence type="ECO:0000256" key="1">
    <source>
        <dbReference type="SAM" id="MobiDB-lite"/>
    </source>
</evidence>
<proteinExistence type="predicted"/>
<dbReference type="RefSeq" id="WP_353646259.1">
    <property type="nucleotide sequence ID" value="NZ_CP159255.1"/>
</dbReference>
<sequence length="244" mass="27324">MGQWLADITTIKQLDHFLSLIWRGYADGQLNDSEVQELTGGASLRRSMLLEAREKRMPPARTYFPQRPKSEQSRDQAASGARCPIRWARKRRLGDMAALPPFVRDCFTEGERAALYIVASDCRQHGSCSSSVKEIGDRAGVGVTTVRNALRRARRLGLLAVTERPQWRAKHLPNLLKIACQRWLAWLQKFRPNLGLKFYPIAFKKAASSGTFGHKQGSGQPSYSRTGGPSGRFQRFAGRKPPSG</sequence>
<feature type="region of interest" description="Disordered" evidence="1">
    <location>
        <begin position="210"/>
        <end position="244"/>
    </location>
</feature>
<keyword evidence="2" id="KW-0614">Plasmid</keyword>
<dbReference type="AlphaFoldDB" id="A0AAU8D0I5"/>
<dbReference type="EMBL" id="CP159255">
    <property type="protein sequence ID" value="XCG51997.1"/>
    <property type="molecule type" value="Genomic_DNA"/>
</dbReference>
<reference evidence="2" key="1">
    <citation type="submission" date="2024-06" db="EMBL/GenBank/DDBJ databases">
        <title>Mesorhizobium karijinii sp. nov., a symbiont of the iconic Swainsona formosa from arid Australia.</title>
        <authorList>
            <person name="Hill Y.J."/>
            <person name="Watkin E.L.J."/>
            <person name="O'Hara G.W."/>
            <person name="Terpolilli J."/>
            <person name="Tye M.L."/>
            <person name="Kohlmeier M.G."/>
        </authorList>
    </citation>
    <scope>NUCLEOTIDE SEQUENCE</scope>
    <source>
        <strain evidence="2">WSM2240</strain>
        <plasmid evidence="2">pMk2240B</plasmid>
    </source>
</reference>
<name>A0AAU8D0I5_9HYPH</name>
<protein>
    <submittedName>
        <fullName evidence="2">Uncharacterized protein</fullName>
    </submittedName>
</protein>
<evidence type="ECO:0000313" key="2">
    <source>
        <dbReference type="EMBL" id="XCG51997.1"/>
    </source>
</evidence>
<accession>A0AAU8D0I5</accession>
<feature type="region of interest" description="Disordered" evidence="1">
    <location>
        <begin position="58"/>
        <end position="81"/>
    </location>
</feature>